<comment type="subcellular location">
    <subcellularLocation>
        <location evidence="1">Secreted</location>
    </subcellularLocation>
</comment>
<keyword evidence="3" id="KW-0713">Self-incompatibility</keyword>
<reference evidence="7" key="1">
    <citation type="journal article" date="2019" name="Curr. Biol.">
        <title>Genome Sequence of Striga asiatica Provides Insight into the Evolution of Plant Parasitism.</title>
        <authorList>
            <person name="Yoshida S."/>
            <person name="Kim S."/>
            <person name="Wafula E.K."/>
            <person name="Tanskanen J."/>
            <person name="Kim Y.M."/>
            <person name="Honaas L."/>
            <person name="Yang Z."/>
            <person name="Spallek T."/>
            <person name="Conn C.E."/>
            <person name="Ichihashi Y."/>
            <person name="Cheong K."/>
            <person name="Cui S."/>
            <person name="Der J.P."/>
            <person name="Gundlach H."/>
            <person name="Jiao Y."/>
            <person name="Hori C."/>
            <person name="Ishida J.K."/>
            <person name="Kasahara H."/>
            <person name="Kiba T."/>
            <person name="Kim M.S."/>
            <person name="Koo N."/>
            <person name="Laohavisit A."/>
            <person name="Lee Y.H."/>
            <person name="Lumba S."/>
            <person name="McCourt P."/>
            <person name="Mortimer J.C."/>
            <person name="Mutuku J.M."/>
            <person name="Nomura T."/>
            <person name="Sasaki-Sekimoto Y."/>
            <person name="Seto Y."/>
            <person name="Wang Y."/>
            <person name="Wakatake T."/>
            <person name="Sakakibara H."/>
            <person name="Demura T."/>
            <person name="Yamaguchi S."/>
            <person name="Yoneyama K."/>
            <person name="Manabe R.I."/>
            <person name="Nelson D.C."/>
            <person name="Schulman A.H."/>
            <person name="Timko M.P."/>
            <person name="dePamphilis C.W."/>
            <person name="Choi D."/>
            <person name="Shirasu K."/>
        </authorList>
    </citation>
    <scope>NUCLEOTIDE SEQUENCE [LARGE SCALE GENOMIC DNA]</scope>
    <source>
        <strain evidence="7">cv. UVA1</strain>
    </source>
</reference>
<protein>
    <submittedName>
        <fullName evidence="6">Plant self-incompatibility protein S1 family</fullName>
    </submittedName>
</protein>
<evidence type="ECO:0000313" key="6">
    <source>
        <dbReference type="EMBL" id="GER39582.1"/>
    </source>
</evidence>
<evidence type="ECO:0000313" key="7">
    <source>
        <dbReference type="Proteomes" id="UP000325081"/>
    </source>
</evidence>
<accession>A0A5A7Q430</accession>
<gene>
    <name evidence="6" type="ORF">STAS_16205</name>
</gene>
<comment type="similarity">
    <text evidence="2">Belongs to the plant self-incompatibility (S1) protein family.</text>
</comment>
<dbReference type="Proteomes" id="UP000325081">
    <property type="component" value="Unassembled WGS sequence"/>
</dbReference>
<organism evidence="6 7">
    <name type="scientific">Striga asiatica</name>
    <name type="common">Asiatic witchweed</name>
    <name type="synonym">Buchnera asiatica</name>
    <dbReference type="NCBI Taxonomy" id="4170"/>
    <lineage>
        <taxon>Eukaryota</taxon>
        <taxon>Viridiplantae</taxon>
        <taxon>Streptophyta</taxon>
        <taxon>Embryophyta</taxon>
        <taxon>Tracheophyta</taxon>
        <taxon>Spermatophyta</taxon>
        <taxon>Magnoliopsida</taxon>
        <taxon>eudicotyledons</taxon>
        <taxon>Gunneridae</taxon>
        <taxon>Pentapetalae</taxon>
        <taxon>asterids</taxon>
        <taxon>lamiids</taxon>
        <taxon>Lamiales</taxon>
        <taxon>Orobanchaceae</taxon>
        <taxon>Buchnereae</taxon>
        <taxon>Striga</taxon>
    </lineage>
</organism>
<name>A0A5A7Q430_STRAF</name>
<proteinExistence type="inferred from homology"/>
<evidence type="ECO:0000256" key="5">
    <source>
        <dbReference type="ARBA" id="ARBA00022729"/>
    </source>
</evidence>
<evidence type="ECO:0000256" key="2">
    <source>
        <dbReference type="ARBA" id="ARBA00005581"/>
    </source>
</evidence>
<sequence>MKKRGHDKQNSLGISYVYFMGMGLDLPDVAHMWKAAPLLSQFVFLRNKTPSPSGITVSFSQFSLPLQITVAIGMSSSPTSTMPAVDVADHSKLRRLINRLKNGVRLNVHCRSKDDDIDLHVLEEGNALSGAFTSTLG</sequence>
<keyword evidence="4" id="KW-0964">Secreted</keyword>
<dbReference type="GO" id="GO:0060320">
    <property type="term" value="P:rejection of self pollen"/>
    <property type="evidence" value="ECO:0007669"/>
    <property type="project" value="UniProtKB-KW"/>
</dbReference>
<dbReference type="AlphaFoldDB" id="A0A5A7Q430"/>
<dbReference type="EMBL" id="BKCP01005716">
    <property type="protein sequence ID" value="GER39582.1"/>
    <property type="molecule type" value="Genomic_DNA"/>
</dbReference>
<keyword evidence="7" id="KW-1185">Reference proteome</keyword>
<evidence type="ECO:0000256" key="4">
    <source>
        <dbReference type="ARBA" id="ARBA00022525"/>
    </source>
</evidence>
<comment type="caution">
    <text evidence="6">The sequence shown here is derived from an EMBL/GenBank/DDBJ whole genome shotgun (WGS) entry which is preliminary data.</text>
</comment>
<dbReference type="GO" id="GO:0005576">
    <property type="term" value="C:extracellular region"/>
    <property type="evidence" value="ECO:0007669"/>
    <property type="project" value="UniProtKB-SubCell"/>
</dbReference>
<dbReference type="Pfam" id="PF05938">
    <property type="entry name" value="Self-incomp_S1"/>
    <property type="match status" value="1"/>
</dbReference>
<keyword evidence="5" id="KW-0732">Signal</keyword>
<dbReference type="InterPro" id="IPR010264">
    <property type="entry name" value="Self-incomp_S1"/>
</dbReference>
<evidence type="ECO:0000256" key="3">
    <source>
        <dbReference type="ARBA" id="ARBA00022471"/>
    </source>
</evidence>
<evidence type="ECO:0000256" key="1">
    <source>
        <dbReference type="ARBA" id="ARBA00004613"/>
    </source>
</evidence>